<evidence type="ECO:0000313" key="3">
    <source>
        <dbReference type="Proteomes" id="UP000673691"/>
    </source>
</evidence>
<evidence type="ECO:0000256" key="1">
    <source>
        <dbReference type="SAM" id="MobiDB-lite"/>
    </source>
</evidence>
<feature type="region of interest" description="Disordered" evidence="1">
    <location>
        <begin position="119"/>
        <end position="167"/>
    </location>
</feature>
<name>A0A8H8DG15_9FUNG</name>
<protein>
    <submittedName>
        <fullName evidence="2">Uncharacterized protein</fullName>
    </submittedName>
</protein>
<feature type="compositionally biased region" description="Low complexity" evidence="1">
    <location>
        <begin position="51"/>
        <end position="60"/>
    </location>
</feature>
<keyword evidence="3" id="KW-1185">Reference proteome</keyword>
<dbReference type="EMBL" id="JAEFCI010010928">
    <property type="protein sequence ID" value="KAG5456923.1"/>
    <property type="molecule type" value="Genomic_DNA"/>
</dbReference>
<organism evidence="2 3">
    <name type="scientific">Olpidium bornovanus</name>
    <dbReference type="NCBI Taxonomy" id="278681"/>
    <lineage>
        <taxon>Eukaryota</taxon>
        <taxon>Fungi</taxon>
        <taxon>Fungi incertae sedis</taxon>
        <taxon>Olpidiomycota</taxon>
        <taxon>Olpidiomycotina</taxon>
        <taxon>Olpidiomycetes</taxon>
        <taxon>Olpidiales</taxon>
        <taxon>Olpidiaceae</taxon>
        <taxon>Olpidium</taxon>
    </lineage>
</organism>
<dbReference type="Proteomes" id="UP000673691">
    <property type="component" value="Unassembled WGS sequence"/>
</dbReference>
<feature type="region of interest" description="Disordered" evidence="1">
    <location>
        <begin position="40"/>
        <end position="98"/>
    </location>
</feature>
<sequence length="167" mass="17523">MLSFAMQRQTVSPAFLRRPTPTCFPALPVGLLDPCRLVARRPETPPPAPAPADAAAAASGKGRRRRRKGRRGARPKGPAGSASTCTPEGAPNCPAHACGMLGTPRDALNYRSSNIKAHKSLPPLPLFPPPPPPQNSRDRLGIDSGARRSVAGRPSAGLRDPAAVFAF</sequence>
<evidence type="ECO:0000313" key="2">
    <source>
        <dbReference type="EMBL" id="KAG5456923.1"/>
    </source>
</evidence>
<feature type="compositionally biased region" description="Basic residues" evidence="1">
    <location>
        <begin position="61"/>
        <end position="74"/>
    </location>
</feature>
<dbReference type="AlphaFoldDB" id="A0A8H8DG15"/>
<gene>
    <name evidence="2" type="ORF">BJ554DRAFT_3197</name>
</gene>
<proteinExistence type="predicted"/>
<reference evidence="2 3" key="1">
    <citation type="journal article" name="Sci. Rep.">
        <title>Genome-scale phylogenetic analyses confirm Olpidium as the closest living zoosporic fungus to the non-flagellated, terrestrial fungi.</title>
        <authorList>
            <person name="Chang Y."/>
            <person name="Rochon D."/>
            <person name="Sekimoto S."/>
            <person name="Wang Y."/>
            <person name="Chovatia M."/>
            <person name="Sandor L."/>
            <person name="Salamov A."/>
            <person name="Grigoriev I.V."/>
            <person name="Stajich J.E."/>
            <person name="Spatafora J.W."/>
        </authorList>
    </citation>
    <scope>NUCLEOTIDE SEQUENCE [LARGE SCALE GENOMIC DNA]</scope>
    <source>
        <strain evidence="2">S191</strain>
    </source>
</reference>
<comment type="caution">
    <text evidence="2">The sequence shown here is derived from an EMBL/GenBank/DDBJ whole genome shotgun (WGS) entry which is preliminary data.</text>
</comment>
<feature type="compositionally biased region" description="Pro residues" evidence="1">
    <location>
        <begin position="122"/>
        <end position="134"/>
    </location>
</feature>
<accession>A0A8H8DG15</accession>